<evidence type="ECO:0000256" key="4">
    <source>
        <dbReference type="ARBA" id="ARBA00022801"/>
    </source>
</evidence>
<evidence type="ECO:0000256" key="1">
    <source>
        <dbReference type="ARBA" id="ARBA00001231"/>
    </source>
</evidence>
<dbReference type="PIRSF" id="PIRSF001093">
    <property type="entry name" value="B-hxosamndse_ab_euk"/>
    <property type="match status" value="1"/>
</dbReference>
<dbReference type="Proteomes" id="UP000198858">
    <property type="component" value="Chromosome I"/>
</dbReference>
<keyword evidence="7" id="KW-0732">Signal</keyword>
<evidence type="ECO:0000259" key="8">
    <source>
        <dbReference type="Pfam" id="PF00728"/>
    </source>
</evidence>
<proteinExistence type="inferred from homology"/>
<dbReference type="InterPro" id="IPR017853">
    <property type="entry name" value="GH"/>
</dbReference>
<organism evidence="10 11">
    <name type="scientific">Christiangramia echinicola</name>
    <dbReference type="NCBI Taxonomy" id="279359"/>
    <lineage>
        <taxon>Bacteria</taxon>
        <taxon>Pseudomonadati</taxon>
        <taxon>Bacteroidota</taxon>
        <taxon>Flavobacteriia</taxon>
        <taxon>Flavobacteriales</taxon>
        <taxon>Flavobacteriaceae</taxon>
        <taxon>Christiangramia</taxon>
    </lineage>
</organism>
<dbReference type="PANTHER" id="PTHR22600:SF57">
    <property type="entry name" value="BETA-N-ACETYLHEXOSAMINIDASE"/>
    <property type="match status" value="1"/>
</dbReference>
<feature type="chain" id="PRO_5009255038" description="beta-N-acetylhexosaminidase" evidence="7">
    <location>
        <begin position="28"/>
        <end position="533"/>
    </location>
</feature>
<evidence type="ECO:0000256" key="7">
    <source>
        <dbReference type="SAM" id="SignalP"/>
    </source>
</evidence>
<dbReference type="GO" id="GO:0005975">
    <property type="term" value="P:carbohydrate metabolic process"/>
    <property type="evidence" value="ECO:0007669"/>
    <property type="project" value="InterPro"/>
</dbReference>
<evidence type="ECO:0000259" key="9">
    <source>
        <dbReference type="Pfam" id="PF02838"/>
    </source>
</evidence>
<dbReference type="Gene3D" id="3.20.20.80">
    <property type="entry name" value="Glycosidases"/>
    <property type="match status" value="1"/>
</dbReference>
<dbReference type="InterPro" id="IPR015883">
    <property type="entry name" value="Glyco_hydro_20_cat"/>
</dbReference>
<reference evidence="10 11" key="1">
    <citation type="submission" date="2016-10" db="EMBL/GenBank/DDBJ databases">
        <authorList>
            <person name="Varghese N."/>
            <person name="Submissions S."/>
        </authorList>
    </citation>
    <scope>NUCLEOTIDE SEQUENCE [LARGE SCALE GENOMIC DNA]</scope>
    <source>
        <strain evidence="10 11">Mar_2010_102</strain>
    </source>
</reference>
<dbReference type="STRING" id="1250231.SAMN04488552_1495"/>
<name>A0A1H1MZZ7_9FLAO</name>
<sequence>MNSKINKFQVFYLLVILLNFSCYATQALPEKVKKEDIPAIIPAPQSVEWGTGFYNFPENLKVCYNTESKNSIQWLEKLLAVTKTKFEFNEREDCGNWKISVDPELKEQLGEEGYQLEINTSGISLKSATDAGMFYGIQTLRQMFPAEIENGKVSSDFKLKTVEITDKPLYSWRGSMLDIARSFLSKEYIKKHIDRMALYKMNRLHLHLSDDQGWRIEIKEYPKLTEIGGKSAVKNGRAGYLTQKEYIELQEYAAKRNVVIVPEIDMPGHIYAALVSYPELNCENNKNIEPKRAEPPNLYEGYKVGWTKLCLEDPSTYQFVDTIVKELAEITVGDWIHIGGDEIEDPLYEEFIQKADSIVRKFDKTAIGWEESAKAELSGDFVVQRWNDQTPIGENQKIIDSFCKFFYLDHGNVTDQENTYKWCRKEGLSLETVYSYQTDDKRVIGVEAPVWSELVISDDRADDRLWPRSIAVAEIGWSKAENRNFQDFTGRLARHAHRLENLGIKYFKSPEVKWETTREKGIFSEKLSKEEDE</sequence>
<gene>
    <name evidence="10" type="ORF">SAMN04488552_1495</name>
</gene>
<evidence type="ECO:0000313" key="11">
    <source>
        <dbReference type="Proteomes" id="UP000198858"/>
    </source>
</evidence>
<evidence type="ECO:0000256" key="2">
    <source>
        <dbReference type="ARBA" id="ARBA00006285"/>
    </source>
</evidence>
<dbReference type="GO" id="GO:0030203">
    <property type="term" value="P:glycosaminoglycan metabolic process"/>
    <property type="evidence" value="ECO:0007669"/>
    <property type="project" value="TreeGrafter"/>
</dbReference>
<evidence type="ECO:0000256" key="3">
    <source>
        <dbReference type="ARBA" id="ARBA00012663"/>
    </source>
</evidence>
<feature type="domain" description="Glycoside hydrolase family 20 catalytic" evidence="8">
    <location>
        <begin position="170"/>
        <end position="349"/>
    </location>
</feature>
<dbReference type="GO" id="GO:0004563">
    <property type="term" value="F:beta-N-acetylhexosaminidase activity"/>
    <property type="evidence" value="ECO:0007669"/>
    <property type="project" value="UniProtKB-EC"/>
</dbReference>
<evidence type="ECO:0000256" key="6">
    <source>
        <dbReference type="PIRSR" id="PIRSR625705-1"/>
    </source>
</evidence>
<dbReference type="EMBL" id="LT629745">
    <property type="protein sequence ID" value="SDR91509.1"/>
    <property type="molecule type" value="Genomic_DNA"/>
</dbReference>
<dbReference type="Gene3D" id="3.30.379.10">
    <property type="entry name" value="Chitobiase/beta-hexosaminidase domain 2-like"/>
    <property type="match status" value="1"/>
</dbReference>
<accession>A0A1H1MZZ7</accession>
<dbReference type="SUPFAM" id="SSF55545">
    <property type="entry name" value="beta-N-acetylhexosaminidase-like domain"/>
    <property type="match status" value="1"/>
</dbReference>
<evidence type="ECO:0000313" key="10">
    <source>
        <dbReference type="EMBL" id="SDR91509.1"/>
    </source>
</evidence>
<feature type="signal peptide" evidence="7">
    <location>
        <begin position="1"/>
        <end position="27"/>
    </location>
</feature>
<dbReference type="PANTHER" id="PTHR22600">
    <property type="entry name" value="BETA-HEXOSAMINIDASE"/>
    <property type="match status" value="1"/>
</dbReference>
<dbReference type="PRINTS" id="PR00738">
    <property type="entry name" value="GLHYDRLASE20"/>
</dbReference>
<dbReference type="Pfam" id="PF02838">
    <property type="entry name" value="Glyco_hydro_20b"/>
    <property type="match status" value="1"/>
</dbReference>
<dbReference type="InterPro" id="IPR025705">
    <property type="entry name" value="Beta_hexosaminidase_sua/sub"/>
</dbReference>
<dbReference type="SUPFAM" id="SSF51445">
    <property type="entry name" value="(Trans)glycosidases"/>
    <property type="match status" value="1"/>
</dbReference>
<comment type="catalytic activity">
    <reaction evidence="1">
        <text>Hydrolysis of terminal non-reducing N-acetyl-D-hexosamine residues in N-acetyl-beta-D-hexosaminides.</text>
        <dbReference type="EC" id="3.2.1.52"/>
    </reaction>
</comment>
<evidence type="ECO:0000256" key="5">
    <source>
        <dbReference type="ARBA" id="ARBA00023295"/>
    </source>
</evidence>
<dbReference type="AlphaFoldDB" id="A0A1H1MZZ7"/>
<dbReference type="Pfam" id="PF00728">
    <property type="entry name" value="Glyco_hydro_20"/>
    <property type="match status" value="1"/>
</dbReference>
<comment type="similarity">
    <text evidence="2">Belongs to the glycosyl hydrolase 20 family.</text>
</comment>
<dbReference type="InterPro" id="IPR029018">
    <property type="entry name" value="Hex-like_dom2"/>
</dbReference>
<protein>
    <recommendedName>
        <fullName evidence="3">beta-N-acetylhexosaminidase</fullName>
        <ecNumber evidence="3">3.2.1.52</ecNumber>
    </recommendedName>
</protein>
<feature type="active site" description="Proton donor" evidence="6">
    <location>
        <position position="342"/>
    </location>
</feature>
<keyword evidence="11" id="KW-1185">Reference proteome</keyword>
<feature type="domain" description="Beta-hexosaminidase bacterial type N-terminal" evidence="9">
    <location>
        <begin position="38"/>
        <end position="166"/>
    </location>
</feature>
<dbReference type="InterPro" id="IPR015882">
    <property type="entry name" value="HEX_bac_N"/>
</dbReference>
<dbReference type="RefSeq" id="WP_089661893.1">
    <property type="nucleotide sequence ID" value="NZ_LT629745.1"/>
</dbReference>
<dbReference type="GO" id="GO:0016020">
    <property type="term" value="C:membrane"/>
    <property type="evidence" value="ECO:0007669"/>
    <property type="project" value="TreeGrafter"/>
</dbReference>
<keyword evidence="4" id="KW-0378">Hydrolase</keyword>
<keyword evidence="5" id="KW-0326">Glycosidase</keyword>
<dbReference type="EC" id="3.2.1.52" evidence="3"/>